<name>A0A1G2PQY0_9BACT</name>
<organism evidence="2 3">
    <name type="scientific">Candidatus Terrybacteria bacterium RIFCSPHIGHO2_02_41_19</name>
    <dbReference type="NCBI Taxonomy" id="1802364"/>
    <lineage>
        <taxon>Bacteria</taxon>
        <taxon>Candidatus Terryibacteriota</taxon>
    </lineage>
</organism>
<evidence type="ECO:0000259" key="1">
    <source>
        <dbReference type="PROSITE" id="PS50879"/>
    </source>
</evidence>
<dbReference type="PROSITE" id="PS50879">
    <property type="entry name" value="RNASE_H_1"/>
    <property type="match status" value="1"/>
</dbReference>
<dbReference type="Gene3D" id="3.30.420.10">
    <property type="entry name" value="Ribonuclease H-like superfamily/Ribonuclease H"/>
    <property type="match status" value="1"/>
</dbReference>
<dbReference type="PANTHER" id="PTHR46387">
    <property type="entry name" value="POLYNUCLEOTIDYL TRANSFERASE, RIBONUCLEASE H-LIKE SUPERFAMILY PROTEIN"/>
    <property type="match status" value="1"/>
</dbReference>
<gene>
    <name evidence="2" type="ORF">A2W59_02640</name>
</gene>
<dbReference type="InterPro" id="IPR036397">
    <property type="entry name" value="RNaseH_sf"/>
</dbReference>
<dbReference type="EMBL" id="MHSU01000023">
    <property type="protein sequence ID" value="OHA50139.1"/>
    <property type="molecule type" value="Genomic_DNA"/>
</dbReference>
<dbReference type="InterPro" id="IPR002156">
    <property type="entry name" value="RNaseH_domain"/>
</dbReference>
<dbReference type="Pfam" id="PF13456">
    <property type="entry name" value="RVT_3"/>
    <property type="match status" value="1"/>
</dbReference>
<proteinExistence type="predicted"/>
<dbReference type="GO" id="GO:0003676">
    <property type="term" value="F:nucleic acid binding"/>
    <property type="evidence" value="ECO:0007669"/>
    <property type="project" value="InterPro"/>
</dbReference>
<sequence>MEKIIIYTDGGSRGNPGPAGMGVVIADGKGKMMKEYSGFLGVKTNNEAEYEAVIFGLKKIKALLGKEKIKNTEIEFRLDSQLIARQLNGEYKIEEERLLPLFIKIWNLKIDFGPIKFSEIPREQNKEADRLTNEAMDNENSKLKIQNSKLF</sequence>
<protein>
    <recommendedName>
        <fullName evidence="1">RNase H type-1 domain-containing protein</fullName>
    </recommendedName>
</protein>
<dbReference type="GO" id="GO:0004523">
    <property type="term" value="F:RNA-DNA hybrid ribonuclease activity"/>
    <property type="evidence" value="ECO:0007669"/>
    <property type="project" value="InterPro"/>
</dbReference>
<accession>A0A1G2PQY0</accession>
<dbReference type="PANTHER" id="PTHR46387:SF2">
    <property type="entry name" value="RIBONUCLEASE HI"/>
    <property type="match status" value="1"/>
</dbReference>
<feature type="domain" description="RNase H type-1" evidence="1">
    <location>
        <begin position="1"/>
        <end position="137"/>
    </location>
</feature>
<dbReference type="AlphaFoldDB" id="A0A1G2PQY0"/>
<dbReference type="SUPFAM" id="SSF53098">
    <property type="entry name" value="Ribonuclease H-like"/>
    <property type="match status" value="1"/>
</dbReference>
<evidence type="ECO:0000313" key="3">
    <source>
        <dbReference type="Proteomes" id="UP000178646"/>
    </source>
</evidence>
<reference evidence="2 3" key="1">
    <citation type="journal article" date="2016" name="Nat. Commun.">
        <title>Thousands of microbial genomes shed light on interconnected biogeochemical processes in an aquifer system.</title>
        <authorList>
            <person name="Anantharaman K."/>
            <person name="Brown C.T."/>
            <person name="Hug L.A."/>
            <person name="Sharon I."/>
            <person name="Castelle C.J."/>
            <person name="Probst A.J."/>
            <person name="Thomas B.C."/>
            <person name="Singh A."/>
            <person name="Wilkins M.J."/>
            <person name="Karaoz U."/>
            <person name="Brodie E.L."/>
            <person name="Williams K.H."/>
            <person name="Hubbard S.S."/>
            <person name="Banfield J.F."/>
        </authorList>
    </citation>
    <scope>NUCLEOTIDE SEQUENCE [LARGE SCALE GENOMIC DNA]</scope>
</reference>
<comment type="caution">
    <text evidence="2">The sequence shown here is derived from an EMBL/GenBank/DDBJ whole genome shotgun (WGS) entry which is preliminary data.</text>
</comment>
<dbReference type="Proteomes" id="UP000178646">
    <property type="component" value="Unassembled WGS sequence"/>
</dbReference>
<dbReference type="CDD" id="cd09279">
    <property type="entry name" value="RNase_HI_like"/>
    <property type="match status" value="1"/>
</dbReference>
<evidence type="ECO:0000313" key="2">
    <source>
        <dbReference type="EMBL" id="OHA50139.1"/>
    </source>
</evidence>
<dbReference type="InterPro" id="IPR012337">
    <property type="entry name" value="RNaseH-like_sf"/>
</dbReference>